<evidence type="ECO:0000313" key="1">
    <source>
        <dbReference type="EMBL" id="KAH0770218.1"/>
    </source>
</evidence>
<accession>A0ABQ7VQQ5</accession>
<organism evidence="1 2">
    <name type="scientific">Solanum tuberosum</name>
    <name type="common">Potato</name>
    <dbReference type="NCBI Taxonomy" id="4113"/>
    <lineage>
        <taxon>Eukaryota</taxon>
        <taxon>Viridiplantae</taxon>
        <taxon>Streptophyta</taxon>
        <taxon>Embryophyta</taxon>
        <taxon>Tracheophyta</taxon>
        <taxon>Spermatophyta</taxon>
        <taxon>Magnoliopsida</taxon>
        <taxon>eudicotyledons</taxon>
        <taxon>Gunneridae</taxon>
        <taxon>Pentapetalae</taxon>
        <taxon>asterids</taxon>
        <taxon>lamiids</taxon>
        <taxon>Solanales</taxon>
        <taxon>Solanaceae</taxon>
        <taxon>Solanoideae</taxon>
        <taxon>Solaneae</taxon>
        <taxon>Solanum</taxon>
    </lineage>
</organism>
<sequence length="140" mass="16046">MRQAGQSTDILQLEKEVKENLEKWLNIKESILKQKSRVQWLKLGDGNTTYFHASLKNRIARNKILSLTTTDGRMVNNNNDIEEEVIEFYKQLLGSCATQLPAINPMVMRDGPALDRNQQAQLIKHVTRQEVRSNSSTGHK</sequence>
<gene>
    <name evidence="1" type="ORF">KY290_014199</name>
</gene>
<dbReference type="EMBL" id="JAIVGD010000011">
    <property type="protein sequence ID" value="KAH0770218.1"/>
    <property type="molecule type" value="Genomic_DNA"/>
</dbReference>
<keyword evidence="2" id="KW-1185">Reference proteome</keyword>
<protein>
    <submittedName>
        <fullName evidence="1">Uncharacterized protein</fullName>
    </submittedName>
</protein>
<proteinExistence type="predicted"/>
<name>A0ABQ7VQQ5_SOLTU</name>
<comment type="caution">
    <text evidence="1">The sequence shown here is derived from an EMBL/GenBank/DDBJ whole genome shotgun (WGS) entry which is preliminary data.</text>
</comment>
<reference evidence="1 2" key="1">
    <citation type="journal article" date="2021" name="bioRxiv">
        <title>Chromosome-scale and haplotype-resolved genome assembly of a tetraploid potato cultivar.</title>
        <authorList>
            <person name="Sun H."/>
            <person name="Jiao W.-B."/>
            <person name="Krause K."/>
            <person name="Campoy J.A."/>
            <person name="Goel M."/>
            <person name="Folz-Donahue K."/>
            <person name="Kukat C."/>
            <person name="Huettel B."/>
            <person name="Schneeberger K."/>
        </authorList>
    </citation>
    <scope>NUCLEOTIDE SEQUENCE [LARGE SCALE GENOMIC DNA]</scope>
    <source>
        <strain evidence="1">SolTubOtavaFocal</strain>
        <tissue evidence="1">Leaves</tissue>
    </source>
</reference>
<dbReference type="Proteomes" id="UP000826656">
    <property type="component" value="Unassembled WGS sequence"/>
</dbReference>
<evidence type="ECO:0000313" key="2">
    <source>
        <dbReference type="Proteomes" id="UP000826656"/>
    </source>
</evidence>